<dbReference type="Gene3D" id="3.40.630.10">
    <property type="entry name" value="Zn peptidases"/>
    <property type="match status" value="1"/>
</dbReference>
<gene>
    <name evidence="12" type="ORF">SBAD_LOCUS2225</name>
</gene>
<dbReference type="WBParaSite" id="SBAD_0000233001-mRNA-1">
    <property type="protein sequence ID" value="SBAD_0000233001-mRNA-1"/>
    <property type="gene ID" value="SBAD_0000233001"/>
</dbReference>
<evidence type="ECO:0000256" key="5">
    <source>
        <dbReference type="ARBA" id="ARBA00022723"/>
    </source>
</evidence>
<dbReference type="PANTHER" id="PTHR11705:SF91">
    <property type="entry name" value="FI01817P-RELATED"/>
    <property type="match status" value="1"/>
</dbReference>
<dbReference type="GO" id="GO:0008270">
    <property type="term" value="F:zinc ion binding"/>
    <property type="evidence" value="ECO:0007669"/>
    <property type="project" value="InterPro"/>
</dbReference>
<dbReference type="GO" id="GO:0006508">
    <property type="term" value="P:proteolysis"/>
    <property type="evidence" value="ECO:0007669"/>
    <property type="project" value="UniProtKB-KW"/>
</dbReference>
<feature type="domain" description="Peptidase M14" evidence="11">
    <location>
        <begin position="1"/>
        <end position="194"/>
    </location>
</feature>
<dbReference type="SMART" id="SM00631">
    <property type="entry name" value="Zn_pept"/>
    <property type="match status" value="1"/>
</dbReference>
<accession>A0A183IF31</accession>
<evidence type="ECO:0000256" key="7">
    <source>
        <dbReference type="ARBA" id="ARBA00022801"/>
    </source>
</evidence>
<evidence type="ECO:0000256" key="8">
    <source>
        <dbReference type="ARBA" id="ARBA00022833"/>
    </source>
</evidence>
<keyword evidence="4" id="KW-0645">Protease</keyword>
<name>A0A183IF31_9BILA</name>
<dbReference type="Pfam" id="PF00246">
    <property type="entry name" value="Peptidase_M14"/>
    <property type="match status" value="1"/>
</dbReference>
<keyword evidence="3" id="KW-0121">Carboxypeptidase</keyword>
<proteinExistence type="inferred from homology"/>
<dbReference type="SUPFAM" id="SSF53187">
    <property type="entry name" value="Zn-dependent exopeptidases"/>
    <property type="match status" value="1"/>
</dbReference>
<reference evidence="12 13" key="2">
    <citation type="submission" date="2018-11" db="EMBL/GenBank/DDBJ databases">
        <authorList>
            <consortium name="Pathogen Informatics"/>
        </authorList>
    </citation>
    <scope>NUCLEOTIDE SEQUENCE [LARGE SCALE GENOMIC DNA]</scope>
</reference>
<keyword evidence="5" id="KW-0479">Metal-binding</keyword>
<dbReference type="PANTHER" id="PTHR11705">
    <property type="entry name" value="PROTEASE FAMILY M14 CARBOXYPEPTIDASE A,B"/>
    <property type="match status" value="1"/>
</dbReference>
<keyword evidence="6" id="KW-0732">Signal</keyword>
<dbReference type="GO" id="GO:0004181">
    <property type="term" value="F:metallocarboxypeptidase activity"/>
    <property type="evidence" value="ECO:0007669"/>
    <property type="project" value="InterPro"/>
</dbReference>
<keyword evidence="7" id="KW-0378">Hydrolase</keyword>
<organism evidence="14">
    <name type="scientific">Soboliphyme baturini</name>
    <dbReference type="NCBI Taxonomy" id="241478"/>
    <lineage>
        <taxon>Eukaryota</taxon>
        <taxon>Metazoa</taxon>
        <taxon>Ecdysozoa</taxon>
        <taxon>Nematoda</taxon>
        <taxon>Enoplea</taxon>
        <taxon>Dorylaimia</taxon>
        <taxon>Dioctophymatida</taxon>
        <taxon>Dioctophymatoidea</taxon>
        <taxon>Soboliphymatidae</taxon>
        <taxon>Soboliphyme</taxon>
    </lineage>
</organism>
<comment type="caution">
    <text evidence="10">Lacks conserved residue(s) required for the propagation of feature annotation.</text>
</comment>
<evidence type="ECO:0000256" key="3">
    <source>
        <dbReference type="ARBA" id="ARBA00022645"/>
    </source>
</evidence>
<dbReference type="EMBL" id="UZAM01007136">
    <property type="protein sequence ID" value="VDO96948.1"/>
    <property type="molecule type" value="Genomic_DNA"/>
</dbReference>
<sequence>MHNVAAYYPNIARVHKLGYSHENRPIEMLQIGYPIDKTDKKAVFIDAGMHAREWASHSTAVYFIYKLVSSLDTRPELRKYINNLTWYIVPAVNPDGYEYTRNSTRPEVDLNRNFNFFWGEYGSSKFPCHETYAGRSQFSEPETKAISKFLYEHRHNIKAYITMHTYSQLWIHSYSHMVRTYPPDLKELVSKYHE</sequence>
<evidence type="ECO:0000313" key="13">
    <source>
        <dbReference type="Proteomes" id="UP000270296"/>
    </source>
</evidence>
<evidence type="ECO:0000256" key="9">
    <source>
        <dbReference type="ARBA" id="ARBA00023049"/>
    </source>
</evidence>
<evidence type="ECO:0000259" key="11">
    <source>
        <dbReference type="PROSITE" id="PS52035"/>
    </source>
</evidence>
<evidence type="ECO:0000313" key="12">
    <source>
        <dbReference type="EMBL" id="VDO96948.1"/>
    </source>
</evidence>
<dbReference type="Proteomes" id="UP000270296">
    <property type="component" value="Unassembled WGS sequence"/>
</dbReference>
<evidence type="ECO:0000256" key="1">
    <source>
        <dbReference type="ARBA" id="ARBA00001947"/>
    </source>
</evidence>
<evidence type="ECO:0000313" key="14">
    <source>
        <dbReference type="WBParaSite" id="SBAD_0000233001-mRNA-1"/>
    </source>
</evidence>
<comment type="cofactor">
    <cofactor evidence="1">
        <name>Zn(2+)</name>
        <dbReference type="ChEBI" id="CHEBI:29105"/>
    </cofactor>
</comment>
<reference evidence="14" key="1">
    <citation type="submission" date="2016-06" db="UniProtKB">
        <authorList>
            <consortium name="WormBaseParasite"/>
        </authorList>
    </citation>
    <scope>IDENTIFICATION</scope>
</reference>
<dbReference type="GO" id="GO:0005615">
    <property type="term" value="C:extracellular space"/>
    <property type="evidence" value="ECO:0007669"/>
    <property type="project" value="TreeGrafter"/>
</dbReference>
<keyword evidence="9" id="KW-0482">Metalloprotease</keyword>
<dbReference type="PRINTS" id="PR00765">
    <property type="entry name" value="CRBOXYPTASEA"/>
</dbReference>
<dbReference type="PROSITE" id="PS52035">
    <property type="entry name" value="PEPTIDASE_M14"/>
    <property type="match status" value="1"/>
</dbReference>
<keyword evidence="13" id="KW-1185">Reference proteome</keyword>
<evidence type="ECO:0000256" key="6">
    <source>
        <dbReference type="ARBA" id="ARBA00022729"/>
    </source>
</evidence>
<evidence type="ECO:0000256" key="10">
    <source>
        <dbReference type="PROSITE-ProRule" id="PRU01379"/>
    </source>
</evidence>
<dbReference type="FunFam" id="3.40.630.10:FF:000084">
    <property type="entry name" value="Carboxypeptidase B2"/>
    <property type="match status" value="1"/>
</dbReference>
<protein>
    <submittedName>
        <fullName evidence="14">Peptidase_M14 domain-containing protein</fullName>
    </submittedName>
</protein>
<comment type="similarity">
    <text evidence="2 10">Belongs to the peptidase M14 family.</text>
</comment>
<keyword evidence="8" id="KW-0862">Zinc</keyword>
<evidence type="ECO:0000256" key="4">
    <source>
        <dbReference type="ARBA" id="ARBA00022670"/>
    </source>
</evidence>
<dbReference type="OrthoDB" id="3626597at2759"/>
<dbReference type="AlphaFoldDB" id="A0A183IF31"/>
<dbReference type="InterPro" id="IPR000834">
    <property type="entry name" value="Peptidase_M14"/>
</dbReference>
<evidence type="ECO:0000256" key="2">
    <source>
        <dbReference type="ARBA" id="ARBA00005988"/>
    </source>
</evidence>